<reference evidence="10" key="1">
    <citation type="journal article" date="2020" name="mSystems">
        <title>Genome- and Community-Level Interaction Insights into Carbon Utilization and Element Cycling Functions of Hydrothermarchaeota in Hydrothermal Sediment.</title>
        <authorList>
            <person name="Zhou Z."/>
            <person name="Liu Y."/>
            <person name="Xu W."/>
            <person name="Pan J."/>
            <person name="Luo Z.H."/>
            <person name="Li M."/>
        </authorList>
    </citation>
    <scope>NUCLEOTIDE SEQUENCE [LARGE SCALE GENOMIC DNA]</scope>
    <source>
        <strain evidence="10">SpSt-885</strain>
    </source>
</reference>
<evidence type="ECO:0000256" key="5">
    <source>
        <dbReference type="ARBA" id="ARBA00022741"/>
    </source>
</evidence>
<dbReference type="AlphaFoldDB" id="A0A7J3SK64"/>
<comment type="subcellular location">
    <subcellularLocation>
        <location evidence="1">Cell membrane</location>
        <topology evidence="1">Peripheral membrane protein</topology>
    </subcellularLocation>
</comment>
<keyword evidence="6 10" id="KW-0067">ATP-binding</keyword>
<dbReference type="Gene3D" id="3.40.50.300">
    <property type="entry name" value="P-loop containing nucleotide triphosphate hydrolases"/>
    <property type="match status" value="1"/>
</dbReference>
<evidence type="ECO:0000256" key="8">
    <source>
        <dbReference type="ARBA" id="ARBA00023136"/>
    </source>
</evidence>
<accession>A0A7J3SK64</accession>
<keyword evidence="8" id="KW-0472">Membrane</keyword>
<dbReference type="InterPro" id="IPR027417">
    <property type="entry name" value="P-loop_NTPase"/>
</dbReference>
<proteinExistence type="predicted"/>
<evidence type="ECO:0000256" key="2">
    <source>
        <dbReference type="ARBA" id="ARBA00022448"/>
    </source>
</evidence>
<dbReference type="Pfam" id="PF00005">
    <property type="entry name" value="ABC_tran"/>
    <property type="match status" value="1"/>
</dbReference>
<evidence type="ECO:0000256" key="3">
    <source>
        <dbReference type="ARBA" id="ARBA00022475"/>
    </source>
</evidence>
<protein>
    <submittedName>
        <fullName evidence="10">ABC transporter ATP-binding protein</fullName>
    </submittedName>
</protein>
<name>A0A7J3SK64_9CREN</name>
<dbReference type="PROSITE" id="PS50893">
    <property type="entry name" value="ABC_TRANSPORTER_2"/>
    <property type="match status" value="1"/>
</dbReference>
<dbReference type="FunFam" id="3.40.50.300:FF:000016">
    <property type="entry name" value="Oligopeptide ABC transporter ATP-binding component"/>
    <property type="match status" value="1"/>
</dbReference>
<dbReference type="EMBL" id="DTLS01000009">
    <property type="protein sequence ID" value="HGZ59635.1"/>
    <property type="molecule type" value="Genomic_DNA"/>
</dbReference>
<dbReference type="InterPro" id="IPR050388">
    <property type="entry name" value="ABC_Ni/Peptide_Import"/>
</dbReference>
<comment type="caution">
    <text evidence="10">The sequence shown here is derived from an EMBL/GenBank/DDBJ whole genome shotgun (WGS) entry which is preliminary data.</text>
</comment>
<keyword evidence="7" id="KW-1278">Translocase</keyword>
<dbReference type="Pfam" id="PF08352">
    <property type="entry name" value="oligo_HPY"/>
    <property type="match status" value="1"/>
</dbReference>
<dbReference type="SUPFAM" id="SSF52540">
    <property type="entry name" value="P-loop containing nucleoside triphosphate hydrolases"/>
    <property type="match status" value="1"/>
</dbReference>
<gene>
    <name evidence="10" type="ORF">ENW83_00280</name>
</gene>
<keyword evidence="3" id="KW-1003">Cell membrane</keyword>
<organism evidence="10">
    <name type="scientific">Fervidicoccus fontis</name>
    <dbReference type="NCBI Taxonomy" id="683846"/>
    <lineage>
        <taxon>Archaea</taxon>
        <taxon>Thermoproteota</taxon>
        <taxon>Thermoprotei</taxon>
        <taxon>Fervidicoccales</taxon>
        <taxon>Fervidicoccaceae</taxon>
        <taxon>Fervidicoccus</taxon>
    </lineage>
</organism>
<dbReference type="InterPro" id="IPR003439">
    <property type="entry name" value="ABC_transporter-like_ATP-bd"/>
</dbReference>
<evidence type="ECO:0000256" key="7">
    <source>
        <dbReference type="ARBA" id="ARBA00022967"/>
    </source>
</evidence>
<evidence type="ECO:0000256" key="6">
    <source>
        <dbReference type="ARBA" id="ARBA00022840"/>
    </source>
</evidence>
<dbReference type="PANTHER" id="PTHR43297">
    <property type="entry name" value="OLIGOPEPTIDE TRANSPORT ATP-BINDING PROTEIN APPD"/>
    <property type="match status" value="1"/>
</dbReference>
<keyword evidence="5" id="KW-0547">Nucleotide-binding</keyword>
<keyword evidence="4" id="KW-0997">Cell inner membrane</keyword>
<dbReference type="GO" id="GO:0015833">
    <property type="term" value="P:peptide transport"/>
    <property type="evidence" value="ECO:0007669"/>
    <property type="project" value="InterPro"/>
</dbReference>
<dbReference type="InterPro" id="IPR003593">
    <property type="entry name" value="AAA+_ATPase"/>
</dbReference>
<dbReference type="GO" id="GO:0005886">
    <property type="term" value="C:plasma membrane"/>
    <property type="evidence" value="ECO:0007669"/>
    <property type="project" value="UniProtKB-SubCell"/>
</dbReference>
<keyword evidence="2" id="KW-0813">Transport</keyword>
<evidence type="ECO:0000313" key="10">
    <source>
        <dbReference type="EMBL" id="HGZ59635.1"/>
    </source>
</evidence>
<dbReference type="InterPro" id="IPR013563">
    <property type="entry name" value="Oligopep_ABC_C"/>
</dbReference>
<evidence type="ECO:0000259" key="9">
    <source>
        <dbReference type="PROSITE" id="PS50893"/>
    </source>
</evidence>
<evidence type="ECO:0000256" key="4">
    <source>
        <dbReference type="ARBA" id="ARBA00022519"/>
    </source>
</evidence>
<dbReference type="CDD" id="cd03257">
    <property type="entry name" value="ABC_NikE_OppD_transporters"/>
    <property type="match status" value="1"/>
</dbReference>
<dbReference type="InterPro" id="IPR017871">
    <property type="entry name" value="ABC_transporter-like_CS"/>
</dbReference>
<evidence type="ECO:0000256" key="1">
    <source>
        <dbReference type="ARBA" id="ARBA00004202"/>
    </source>
</evidence>
<dbReference type="PANTHER" id="PTHR43297:SF14">
    <property type="entry name" value="ATPASE AAA-TYPE CORE DOMAIN-CONTAINING PROTEIN"/>
    <property type="match status" value="1"/>
</dbReference>
<dbReference type="NCBIfam" id="TIGR01727">
    <property type="entry name" value="oligo_HPY"/>
    <property type="match status" value="1"/>
</dbReference>
<dbReference type="SMART" id="SM00382">
    <property type="entry name" value="AAA"/>
    <property type="match status" value="1"/>
</dbReference>
<dbReference type="GO" id="GO:0005524">
    <property type="term" value="F:ATP binding"/>
    <property type="evidence" value="ECO:0007669"/>
    <property type="project" value="UniProtKB-KW"/>
</dbReference>
<sequence>MSETLLEIRGLHVSYTVYGIRYHVLNGISLSVRKGEKVGVIGESGCGKTTTLKSVLKILPENARIEGGDVLFGGKSVLKMNSAELRKLRRTKVSMIFQDPTAALNPVFRIGEQLFDIVNARREEEGKGASKKEIEEEVTELIRQVMLPEPKRVLNSYPFQLSGGMRQRVMIAMALASGRELLLADEPTTNLDVTIQDQILRLIENIVSERKLSIVLVSHALGAVRRMVNRVYVMYAGTIVEEGPSNSVFGNPKHPYTKMLLASAPKLTGGGISEGIPGRIPDYSNPPHGCRFHPRCPMASAVCKFKPPRMVEVEKGHKVACYNYYGEDVE</sequence>
<dbReference type="GO" id="GO:0016887">
    <property type="term" value="F:ATP hydrolysis activity"/>
    <property type="evidence" value="ECO:0007669"/>
    <property type="project" value="InterPro"/>
</dbReference>
<dbReference type="PROSITE" id="PS00211">
    <property type="entry name" value="ABC_TRANSPORTER_1"/>
    <property type="match status" value="1"/>
</dbReference>
<feature type="domain" description="ABC transporter" evidence="9">
    <location>
        <begin position="8"/>
        <end position="261"/>
    </location>
</feature>